<protein>
    <submittedName>
        <fullName evidence="1">Uncharacterized protein</fullName>
    </submittedName>
</protein>
<dbReference type="AlphaFoldDB" id="D7GXT7"/>
<sequence length="80" mass="9471">MELKCGPNTVQDAFKQIFQNRYYNVFTNKKYFDERKKSPSLSFVMAMHVDSDKKGSVMCLRREDVIHVLDDLQLDARRSH</sequence>
<evidence type="ECO:0000313" key="1">
    <source>
        <dbReference type="EMBL" id="EFA13573.1"/>
    </source>
</evidence>
<name>D7GXT7_TRICA</name>
<dbReference type="PhylomeDB" id="D7GXT7"/>
<keyword evidence="2" id="KW-1185">Reference proteome</keyword>
<reference evidence="1 2" key="1">
    <citation type="journal article" date="2008" name="Nature">
        <title>The genome of the model beetle and pest Tribolium castaneum.</title>
        <authorList>
            <consortium name="Tribolium Genome Sequencing Consortium"/>
            <person name="Richards S."/>
            <person name="Gibbs R.A."/>
            <person name="Weinstock G.M."/>
            <person name="Brown S.J."/>
            <person name="Denell R."/>
            <person name="Beeman R.W."/>
            <person name="Gibbs R."/>
            <person name="Beeman R.W."/>
            <person name="Brown S.J."/>
            <person name="Bucher G."/>
            <person name="Friedrich M."/>
            <person name="Grimmelikhuijzen C.J."/>
            <person name="Klingler M."/>
            <person name="Lorenzen M."/>
            <person name="Richards S."/>
            <person name="Roth S."/>
            <person name="Schroder R."/>
            <person name="Tautz D."/>
            <person name="Zdobnov E.M."/>
            <person name="Muzny D."/>
            <person name="Gibbs R.A."/>
            <person name="Weinstock G.M."/>
            <person name="Attaway T."/>
            <person name="Bell S."/>
            <person name="Buhay C.J."/>
            <person name="Chandrabose M.N."/>
            <person name="Chavez D."/>
            <person name="Clerk-Blankenburg K.P."/>
            <person name="Cree A."/>
            <person name="Dao M."/>
            <person name="Davis C."/>
            <person name="Chacko J."/>
            <person name="Dinh H."/>
            <person name="Dugan-Rocha S."/>
            <person name="Fowler G."/>
            <person name="Garner T.T."/>
            <person name="Garnes J."/>
            <person name="Gnirke A."/>
            <person name="Hawes A."/>
            <person name="Hernandez J."/>
            <person name="Hines S."/>
            <person name="Holder M."/>
            <person name="Hume J."/>
            <person name="Jhangiani S.N."/>
            <person name="Joshi V."/>
            <person name="Khan Z.M."/>
            <person name="Jackson L."/>
            <person name="Kovar C."/>
            <person name="Kowis A."/>
            <person name="Lee S."/>
            <person name="Lewis L.R."/>
            <person name="Margolis J."/>
            <person name="Morgan M."/>
            <person name="Nazareth L.V."/>
            <person name="Nguyen N."/>
            <person name="Okwuonu G."/>
            <person name="Parker D."/>
            <person name="Richards S."/>
            <person name="Ruiz S.J."/>
            <person name="Santibanez J."/>
            <person name="Savard J."/>
            <person name="Scherer S.E."/>
            <person name="Schneider B."/>
            <person name="Sodergren E."/>
            <person name="Tautz D."/>
            <person name="Vattahil S."/>
            <person name="Villasana D."/>
            <person name="White C.S."/>
            <person name="Wright R."/>
            <person name="Park Y."/>
            <person name="Beeman R.W."/>
            <person name="Lord J."/>
            <person name="Oppert B."/>
            <person name="Lorenzen M."/>
            <person name="Brown S."/>
            <person name="Wang L."/>
            <person name="Savard J."/>
            <person name="Tautz D."/>
            <person name="Richards S."/>
            <person name="Weinstock G."/>
            <person name="Gibbs R.A."/>
            <person name="Liu Y."/>
            <person name="Worley K."/>
            <person name="Weinstock G."/>
            <person name="Elsik C.G."/>
            <person name="Reese J.T."/>
            <person name="Elhaik E."/>
            <person name="Landan G."/>
            <person name="Graur D."/>
            <person name="Arensburger P."/>
            <person name="Atkinson P."/>
            <person name="Beeman R.W."/>
            <person name="Beidler J."/>
            <person name="Brown S.J."/>
            <person name="Demuth J.P."/>
            <person name="Drury D.W."/>
            <person name="Du Y.Z."/>
            <person name="Fujiwara H."/>
            <person name="Lorenzen M."/>
            <person name="Maselli V."/>
            <person name="Osanai M."/>
            <person name="Park Y."/>
            <person name="Robertson H.M."/>
            <person name="Tu Z."/>
            <person name="Wang J.J."/>
            <person name="Wang S."/>
            <person name="Richards S."/>
            <person name="Song H."/>
            <person name="Zhang L."/>
            <person name="Sodergren E."/>
            <person name="Werner D."/>
            <person name="Stanke M."/>
            <person name="Morgenstern B."/>
            <person name="Solovyev V."/>
            <person name="Kosarev P."/>
            <person name="Brown G."/>
            <person name="Chen H.C."/>
            <person name="Ermolaeva O."/>
            <person name="Hlavina W."/>
            <person name="Kapustin Y."/>
            <person name="Kiryutin B."/>
            <person name="Kitts P."/>
            <person name="Maglott D."/>
            <person name="Pruitt K."/>
            <person name="Sapojnikov V."/>
            <person name="Souvorov A."/>
            <person name="Mackey A.J."/>
            <person name="Waterhouse R.M."/>
            <person name="Wyder S."/>
            <person name="Zdobnov E.M."/>
            <person name="Zdobnov E.M."/>
            <person name="Wyder S."/>
            <person name="Kriventseva E.V."/>
            <person name="Kadowaki T."/>
            <person name="Bork P."/>
            <person name="Aranda M."/>
            <person name="Bao R."/>
            <person name="Beermann A."/>
            <person name="Berns N."/>
            <person name="Bolognesi R."/>
            <person name="Bonneton F."/>
            <person name="Bopp D."/>
            <person name="Brown S.J."/>
            <person name="Bucher G."/>
            <person name="Butts T."/>
            <person name="Chaumot A."/>
            <person name="Denell R.E."/>
            <person name="Ferrier D.E."/>
            <person name="Friedrich M."/>
            <person name="Gordon C.M."/>
            <person name="Jindra M."/>
            <person name="Klingler M."/>
            <person name="Lan Q."/>
            <person name="Lattorff H.M."/>
            <person name="Laudet V."/>
            <person name="von Levetsow C."/>
            <person name="Liu Z."/>
            <person name="Lutz R."/>
            <person name="Lynch J.A."/>
            <person name="da Fonseca R.N."/>
            <person name="Posnien N."/>
            <person name="Reuter R."/>
            <person name="Roth S."/>
            <person name="Savard J."/>
            <person name="Schinko J.B."/>
            <person name="Schmitt C."/>
            <person name="Schoppmeier M."/>
            <person name="Schroder R."/>
            <person name="Shippy T.D."/>
            <person name="Simonnet F."/>
            <person name="Marques-Souza H."/>
            <person name="Tautz D."/>
            <person name="Tomoyasu Y."/>
            <person name="Trauner J."/>
            <person name="Van der Zee M."/>
            <person name="Vervoort M."/>
            <person name="Wittkopp N."/>
            <person name="Wimmer E.A."/>
            <person name="Yang X."/>
            <person name="Jones A.K."/>
            <person name="Sattelle D.B."/>
            <person name="Ebert P.R."/>
            <person name="Nelson D."/>
            <person name="Scott J.G."/>
            <person name="Beeman R.W."/>
            <person name="Muthukrishnan S."/>
            <person name="Kramer K.J."/>
            <person name="Arakane Y."/>
            <person name="Beeman R.W."/>
            <person name="Zhu Q."/>
            <person name="Hogenkamp D."/>
            <person name="Dixit R."/>
            <person name="Oppert B."/>
            <person name="Jiang H."/>
            <person name="Zou Z."/>
            <person name="Marshall J."/>
            <person name="Elpidina E."/>
            <person name="Vinokurov K."/>
            <person name="Oppert C."/>
            <person name="Zou Z."/>
            <person name="Evans J."/>
            <person name="Lu Z."/>
            <person name="Zhao P."/>
            <person name="Sumathipala N."/>
            <person name="Altincicek B."/>
            <person name="Vilcinskas A."/>
            <person name="Williams M."/>
            <person name="Hultmark D."/>
            <person name="Hetru C."/>
            <person name="Jiang H."/>
            <person name="Grimmelikhuijzen C.J."/>
            <person name="Hauser F."/>
            <person name="Cazzamali G."/>
            <person name="Williamson M."/>
            <person name="Park Y."/>
            <person name="Li B."/>
            <person name="Tanaka Y."/>
            <person name="Predel R."/>
            <person name="Neupert S."/>
            <person name="Schachtner J."/>
            <person name="Verleyen P."/>
            <person name="Raible F."/>
            <person name="Bork P."/>
            <person name="Friedrich M."/>
            <person name="Walden K.K."/>
            <person name="Robertson H.M."/>
            <person name="Angeli S."/>
            <person name="Foret S."/>
            <person name="Bucher G."/>
            <person name="Schuetz S."/>
            <person name="Maleszka R."/>
            <person name="Wimmer E.A."/>
            <person name="Beeman R.W."/>
            <person name="Lorenzen M."/>
            <person name="Tomoyasu Y."/>
            <person name="Miller S.C."/>
            <person name="Grossmann D."/>
            <person name="Bucher G."/>
        </authorList>
    </citation>
    <scope>NUCLEOTIDE SEQUENCE [LARGE SCALE GENOMIC DNA]</scope>
    <source>
        <strain evidence="1 2">Georgia GA2</strain>
    </source>
</reference>
<reference evidence="1 2" key="2">
    <citation type="journal article" date="2010" name="Nucleic Acids Res.">
        <title>BeetleBase in 2010: revisions to provide comprehensive genomic information for Tribolium castaneum.</title>
        <authorList>
            <person name="Kim H.S."/>
            <person name="Murphy T."/>
            <person name="Xia J."/>
            <person name="Caragea D."/>
            <person name="Park Y."/>
            <person name="Beeman R.W."/>
            <person name="Lorenzen M.D."/>
            <person name="Butcher S."/>
            <person name="Manak J.R."/>
            <person name="Brown S.J."/>
        </authorList>
    </citation>
    <scope>NUCLEOTIDE SEQUENCE [LARGE SCALE GENOMIC DNA]</scope>
    <source>
        <strain evidence="1 2">Georgia GA2</strain>
    </source>
</reference>
<dbReference type="HOGENOM" id="CLU_2592888_0_0_1"/>
<gene>
    <name evidence="1" type="primary">AUGUSTUS-3.0.2_04179</name>
    <name evidence="1" type="ORF">TcasGA2_TC004179</name>
</gene>
<dbReference type="Proteomes" id="UP000007266">
    <property type="component" value="Unassembled WGS sequence"/>
</dbReference>
<evidence type="ECO:0000313" key="2">
    <source>
        <dbReference type="Proteomes" id="UP000007266"/>
    </source>
</evidence>
<organism evidence="1 2">
    <name type="scientific">Tribolium castaneum</name>
    <name type="common">Red flour beetle</name>
    <dbReference type="NCBI Taxonomy" id="7070"/>
    <lineage>
        <taxon>Eukaryota</taxon>
        <taxon>Metazoa</taxon>
        <taxon>Ecdysozoa</taxon>
        <taxon>Arthropoda</taxon>
        <taxon>Hexapoda</taxon>
        <taxon>Insecta</taxon>
        <taxon>Pterygota</taxon>
        <taxon>Neoptera</taxon>
        <taxon>Endopterygota</taxon>
        <taxon>Coleoptera</taxon>
        <taxon>Polyphaga</taxon>
        <taxon>Cucujiformia</taxon>
        <taxon>Tenebrionidae</taxon>
        <taxon>Tenebrionidae incertae sedis</taxon>
        <taxon>Tribolium</taxon>
    </lineage>
</organism>
<accession>D7GXT7</accession>
<dbReference type="InParanoid" id="D7GXT7"/>
<proteinExistence type="predicted"/>
<dbReference type="EMBL" id="KQ971437">
    <property type="protein sequence ID" value="EFA13573.1"/>
    <property type="molecule type" value="Genomic_DNA"/>
</dbReference>